<evidence type="ECO:0000313" key="4">
    <source>
        <dbReference type="EMBL" id="KAK7008018.1"/>
    </source>
</evidence>
<dbReference type="EMBL" id="JAWWNJ010000069">
    <property type="protein sequence ID" value="KAK7008010.1"/>
    <property type="molecule type" value="Genomic_DNA"/>
</dbReference>
<accession>A0AAW0AFB7</accession>
<evidence type="ECO:0000256" key="1">
    <source>
        <dbReference type="SAM" id="MobiDB-lite"/>
    </source>
</evidence>
<feature type="region of interest" description="Disordered" evidence="1">
    <location>
        <begin position="88"/>
        <end position="111"/>
    </location>
</feature>
<proteinExistence type="predicted"/>
<dbReference type="Proteomes" id="UP001362999">
    <property type="component" value="Unassembled WGS sequence"/>
</dbReference>
<name>A0AAW0AFB7_9AGAR</name>
<organism evidence="4 5">
    <name type="scientific">Favolaschia claudopus</name>
    <dbReference type="NCBI Taxonomy" id="2862362"/>
    <lineage>
        <taxon>Eukaryota</taxon>
        <taxon>Fungi</taxon>
        <taxon>Dikarya</taxon>
        <taxon>Basidiomycota</taxon>
        <taxon>Agaricomycotina</taxon>
        <taxon>Agaricomycetes</taxon>
        <taxon>Agaricomycetidae</taxon>
        <taxon>Agaricales</taxon>
        <taxon>Marasmiineae</taxon>
        <taxon>Mycenaceae</taxon>
        <taxon>Favolaschia</taxon>
    </lineage>
</organism>
<evidence type="ECO:0000313" key="5">
    <source>
        <dbReference type="Proteomes" id="UP001362999"/>
    </source>
</evidence>
<dbReference type="EMBL" id="JAWWNJ010000069">
    <property type="protein sequence ID" value="KAK7008014.1"/>
    <property type="molecule type" value="Genomic_DNA"/>
</dbReference>
<sequence length="221" mass="23744">MILSVVPPCFRRRFTSSVPPIIFNVPTHLSYTTDVSTISPSLVMSSTNARHSLPWNSTSTFATQQIRCLEVPRSGSIQHPSLERVLAAGRQPPRSQAQSDAPSLSIPTLPPSSAPTQVLNVQVVCGTIEAAGRLTHVLKLKAACLVSLTIDILGIPRAPRSGAQSSRHIPTSRERDAHWGLSRRQANPTLGSSSIEFMNTKLSALLPSPSPSPPRRVAAHS</sequence>
<protein>
    <submittedName>
        <fullName evidence="4">Uncharacterized protein</fullName>
    </submittedName>
</protein>
<reference evidence="4 5" key="1">
    <citation type="journal article" date="2024" name="J Genomics">
        <title>Draft genome sequencing and assembly of Favolaschia claudopus CIRM-BRFM 2984 isolated from oak limbs.</title>
        <authorList>
            <person name="Navarro D."/>
            <person name="Drula E."/>
            <person name="Chaduli D."/>
            <person name="Cazenave R."/>
            <person name="Ahrendt S."/>
            <person name="Wang J."/>
            <person name="Lipzen A."/>
            <person name="Daum C."/>
            <person name="Barry K."/>
            <person name="Grigoriev I.V."/>
            <person name="Favel A."/>
            <person name="Rosso M.N."/>
            <person name="Martin F."/>
        </authorList>
    </citation>
    <scope>NUCLEOTIDE SEQUENCE [LARGE SCALE GENOMIC DNA]</scope>
    <source>
        <strain evidence="4 5">CIRM-BRFM 2984</strain>
    </source>
</reference>
<dbReference type="AlphaFoldDB" id="A0AAW0AFB7"/>
<feature type="region of interest" description="Disordered" evidence="1">
    <location>
        <begin position="157"/>
        <end position="193"/>
    </location>
</feature>
<gene>
    <name evidence="2" type="ORF">R3P38DRAFT_3211659</name>
    <name evidence="3" type="ORF">R3P38DRAFT_3211663</name>
    <name evidence="4" type="ORF">R3P38DRAFT_3211667</name>
</gene>
<keyword evidence="5" id="KW-1185">Reference proteome</keyword>
<feature type="compositionally biased region" description="Polar residues" evidence="1">
    <location>
        <begin position="184"/>
        <end position="193"/>
    </location>
</feature>
<evidence type="ECO:0000313" key="2">
    <source>
        <dbReference type="EMBL" id="KAK7008010.1"/>
    </source>
</evidence>
<comment type="caution">
    <text evidence="4">The sequence shown here is derived from an EMBL/GenBank/DDBJ whole genome shotgun (WGS) entry which is preliminary data.</text>
</comment>
<evidence type="ECO:0000313" key="3">
    <source>
        <dbReference type="EMBL" id="KAK7008014.1"/>
    </source>
</evidence>
<dbReference type="EMBL" id="JAWWNJ010000069">
    <property type="protein sequence ID" value="KAK7008018.1"/>
    <property type="molecule type" value="Genomic_DNA"/>
</dbReference>